<keyword evidence="8" id="KW-0206">Cytoskeleton</keyword>
<dbReference type="GO" id="GO:0007417">
    <property type="term" value="P:central nervous system development"/>
    <property type="evidence" value="ECO:0007669"/>
    <property type="project" value="TreeGrafter"/>
</dbReference>
<sequence length="173" mass="17889">TGSQSSKAPRDVTTRVAAGASPAKANRQDNGYMKSNEDLSPKGEGVLPSVNRTHETAGAIGDDIEPASPIQGAEAKGEVSPSKFSLKKSFKFSRLLFHKNWKEDGGGSSASQPEEMQEQGACGNKSTAYVATPESQEPQAKGAEGNAASEEGPGYRDIHSVGAESGPIPGSAE</sequence>
<evidence type="ECO:0000256" key="1">
    <source>
        <dbReference type="ARBA" id="ARBA00004193"/>
    </source>
</evidence>
<dbReference type="Ensembl" id="ENSCSAT00000003405.1">
    <property type="protein sequence ID" value="ENSCSAP00000001683.1"/>
    <property type="gene ID" value="ENSCSAG00000005374.1"/>
</dbReference>
<evidence type="ECO:0000256" key="4">
    <source>
        <dbReference type="ARBA" id="ARBA00022475"/>
    </source>
</evidence>
<organism evidence="13 14">
    <name type="scientific">Chlorocebus sabaeus</name>
    <name type="common">Green monkey</name>
    <name type="synonym">Simia sabaea</name>
    <dbReference type="NCBI Taxonomy" id="60711"/>
    <lineage>
        <taxon>Eukaryota</taxon>
        <taxon>Metazoa</taxon>
        <taxon>Chordata</taxon>
        <taxon>Craniata</taxon>
        <taxon>Vertebrata</taxon>
        <taxon>Euteleostomi</taxon>
        <taxon>Mammalia</taxon>
        <taxon>Eutheria</taxon>
        <taxon>Euarchontoglires</taxon>
        <taxon>Primates</taxon>
        <taxon>Haplorrhini</taxon>
        <taxon>Catarrhini</taxon>
        <taxon>Cercopithecidae</taxon>
        <taxon>Cercopithecinae</taxon>
        <taxon>Chlorocebus</taxon>
    </lineage>
</organism>
<evidence type="ECO:0000256" key="8">
    <source>
        <dbReference type="ARBA" id="ARBA00023212"/>
    </source>
</evidence>
<feature type="region of interest" description="Disordered" evidence="12">
    <location>
        <begin position="101"/>
        <end position="173"/>
    </location>
</feature>
<dbReference type="GO" id="GO:0005856">
    <property type="term" value="C:cytoskeleton"/>
    <property type="evidence" value="ECO:0007669"/>
    <property type="project" value="UniProtKB-SubCell"/>
</dbReference>
<evidence type="ECO:0000256" key="2">
    <source>
        <dbReference type="ARBA" id="ARBA00004245"/>
    </source>
</evidence>
<accession>A0A0D9QZ94</accession>
<dbReference type="PANTHER" id="PTHR14353">
    <property type="entry name" value="MYRISTOYLATED ALANINE-RICH C-KINASE SUBSTRATE MARCKS"/>
    <property type="match status" value="1"/>
</dbReference>
<feature type="region of interest" description="Disordered" evidence="12">
    <location>
        <begin position="1"/>
        <end position="83"/>
    </location>
</feature>
<reference evidence="13 14" key="1">
    <citation type="submission" date="2014-03" db="EMBL/GenBank/DDBJ databases">
        <authorList>
            <person name="Warren W."/>
            <person name="Wilson R.K."/>
        </authorList>
    </citation>
    <scope>NUCLEOTIDE SEQUENCE</scope>
</reference>
<dbReference type="GO" id="GO:0051015">
    <property type="term" value="F:actin filament binding"/>
    <property type="evidence" value="ECO:0007669"/>
    <property type="project" value="TreeGrafter"/>
</dbReference>
<name>A0A0D9QZ94_CHLSB</name>
<dbReference type="Proteomes" id="UP000029965">
    <property type="component" value="Chromosome 9"/>
</dbReference>
<dbReference type="STRING" id="60711.ENSCSAP00000001683"/>
<evidence type="ECO:0000313" key="14">
    <source>
        <dbReference type="Proteomes" id="UP000029965"/>
    </source>
</evidence>
<evidence type="ECO:0000256" key="3">
    <source>
        <dbReference type="ARBA" id="ARBA00006456"/>
    </source>
</evidence>
<dbReference type="GO" id="GO:0007015">
    <property type="term" value="P:actin filament organization"/>
    <property type="evidence" value="ECO:0007669"/>
    <property type="project" value="TreeGrafter"/>
</dbReference>
<keyword evidence="4" id="KW-1003">Cell membrane</keyword>
<dbReference type="PANTHER" id="PTHR14353:SF8">
    <property type="entry name" value="MARCKS-RELATED PROTEIN"/>
    <property type="match status" value="1"/>
</dbReference>
<keyword evidence="7" id="KW-0472">Membrane</keyword>
<feature type="compositionally biased region" description="Polar residues" evidence="12">
    <location>
        <begin position="124"/>
        <end position="138"/>
    </location>
</feature>
<evidence type="ECO:0000313" key="13">
    <source>
        <dbReference type="Ensembl" id="ENSCSAP00000001683.1"/>
    </source>
</evidence>
<dbReference type="InterPro" id="IPR002101">
    <property type="entry name" value="MARCKS"/>
</dbReference>
<dbReference type="eggNOG" id="ENOG502RYXK">
    <property type="taxonomic scope" value="Eukaryota"/>
</dbReference>
<dbReference type="PRINTS" id="PR00963">
    <property type="entry name" value="MARCKS"/>
</dbReference>
<dbReference type="GO" id="GO:0005886">
    <property type="term" value="C:plasma membrane"/>
    <property type="evidence" value="ECO:0007669"/>
    <property type="project" value="UniProtKB-SubCell"/>
</dbReference>
<reference evidence="13" key="2">
    <citation type="submission" date="2025-08" db="UniProtKB">
        <authorList>
            <consortium name="Ensembl"/>
        </authorList>
    </citation>
    <scope>IDENTIFICATION</scope>
</reference>
<evidence type="ECO:0000256" key="10">
    <source>
        <dbReference type="ARBA" id="ARBA00039678"/>
    </source>
</evidence>
<keyword evidence="5" id="KW-0963">Cytoplasm</keyword>
<dbReference type="GO" id="GO:0005737">
    <property type="term" value="C:cytoplasm"/>
    <property type="evidence" value="ECO:0007669"/>
    <property type="project" value="TreeGrafter"/>
</dbReference>
<evidence type="ECO:0000256" key="9">
    <source>
        <dbReference type="ARBA" id="ARBA00023288"/>
    </source>
</evidence>
<dbReference type="EMBL" id="AQIB01042536">
    <property type="status" value="NOT_ANNOTATED_CDS"/>
    <property type="molecule type" value="Genomic_DNA"/>
</dbReference>
<evidence type="ECO:0000256" key="7">
    <source>
        <dbReference type="ARBA" id="ARBA00023136"/>
    </source>
</evidence>
<keyword evidence="9" id="KW-0449">Lipoprotein</keyword>
<dbReference type="AlphaFoldDB" id="A0A0D9QZ94"/>
<reference evidence="13" key="3">
    <citation type="submission" date="2025-09" db="UniProtKB">
        <authorList>
            <consortium name="Ensembl"/>
        </authorList>
    </citation>
    <scope>IDENTIFICATION</scope>
</reference>
<dbReference type="GO" id="GO:0005516">
    <property type="term" value="F:calmodulin binding"/>
    <property type="evidence" value="ECO:0007669"/>
    <property type="project" value="InterPro"/>
</dbReference>
<keyword evidence="14" id="KW-1185">Reference proteome</keyword>
<protein>
    <recommendedName>
        <fullName evidence="10">MARCKS-related protein</fullName>
    </recommendedName>
    <alternativeName>
        <fullName evidence="11">MARCKS-like protein 1</fullName>
    </alternativeName>
</protein>
<evidence type="ECO:0000256" key="5">
    <source>
        <dbReference type="ARBA" id="ARBA00022490"/>
    </source>
</evidence>
<keyword evidence="6" id="KW-0519">Myristate</keyword>
<evidence type="ECO:0000256" key="12">
    <source>
        <dbReference type="SAM" id="MobiDB-lite"/>
    </source>
</evidence>
<dbReference type="GeneTree" id="ENSGT00730000111349"/>
<proteinExistence type="inferred from homology"/>
<evidence type="ECO:0000256" key="11">
    <source>
        <dbReference type="ARBA" id="ARBA00041349"/>
    </source>
</evidence>
<dbReference type="OMA" id="SGREGCC"/>
<comment type="similarity">
    <text evidence="3">Belongs to the MARCKS family.</text>
</comment>
<comment type="subcellular location">
    <subcellularLocation>
        <location evidence="1">Cell membrane</location>
        <topology evidence="1">Lipid-anchor</topology>
    </subcellularLocation>
    <subcellularLocation>
        <location evidence="2">Cytoplasm</location>
        <location evidence="2">Cytoskeleton</location>
    </subcellularLocation>
</comment>
<evidence type="ECO:0000256" key="6">
    <source>
        <dbReference type="ARBA" id="ARBA00022707"/>
    </source>
</evidence>
<dbReference type="Bgee" id="ENSCSAG00000005374">
    <property type="expression patterns" value="Expressed in blood"/>
</dbReference>